<evidence type="ECO:0008006" key="4">
    <source>
        <dbReference type="Google" id="ProtNLM"/>
    </source>
</evidence>
<feature type="region of interest" description="Disordered" evidence="1">
    <location>
        <begin position="92"/>
        <end position="117"/>
    </location>
</feature>
<evidence type="ECO:0000256" key="1">
    <source>
        <dbReference type="SAM" id="MobiDB-lite"/>
    </source>
</evidence>
<sequence>MTAATSTLPHSLNWQHHQVVLRFTLPPNTPESAIDAQATDRRFTLRLTSQPSTPPVRVQLPEHVRINPASCECVYLRKTGALRLCFARRRRQQGNPPPRTAGNVVQDGTRGPEDQPTSAPVWRRLVRKYVADRRTRLSILQTLKARSRRHAGGSAALLDLVVAQVAQHTDSDVETIRRDAQQALRESSTTRPRFFKAPAERDDAAPWRALAEQLGAKADAHLRETRQQLTAKEKHLLERGEERRARKLERMQRQAQIAGATAAAAHRKRHHAEVQVAPAAIVADASRPPKRSVRFRLPADRCSPPHRHAT</sequence>
<evidence type="ECO:0000313" key="2">
    <source>
        <dbReference type="EMBL" id="KAK4537172.1"/>
    </source>
</evidence>
<name>A0AAV9IY16_CYACA</name>
<comment type="caution">
    <text evidence="2">The sequence shown here is derived from an EMBL/GenBank/DDBJ whole genome shotgun (WGS) entry which is preliminary data.</text>
</comment>
<dbReference type="EMBL" id="JANCYW010000011">
    <property type="protein sequence ID" value="KAK4537172.1"/>
    <property type="molecule type" value="Genomic_DNA"/>
</dbReference>
<reference evidence="2 3" key="1">
    <citation type="submission" date="2022-07" db="EMBL/GenBank/DDBJ databases">
        <title>Genome-wide signatures of adaptation to extreme environments.</title>
        <authorList>
            <person name="Cho C.H."/>
            <person name="Yoon H.S."/>
        </authorList>
    </citation>
    <scope>NUCLEOTIDE SEQUENCE [LARGE SCALE GENOMIC DNA]</scope>
    <source>
        <strain evidence="2 3">DBV 063 E5</strain>
    </source>
</reference>
<keyword evidence="3" id="KW-1185">Reference proteome</keyword>
<proteinExistence type="predicted"/>
<gene>
    <name evidence="2" type="ORF">CDCA_CDCA11G3197</name>
</gene>
<protein>
    <recommendedName>
        <fullName evidence="4">CS domain-containing protein</fullName>
    </recommendedName>
</protein>
<organism evidence="2 3">
    <name type="scientific">Cyanidium caldarium</name>
    <name type="common">Red alga</name>
    <dbReference type="NCBI Taxonomy" id="2771"/>
    <lineage>
        <taxon>Eukaryota</taxon>
        <taxon>Rhodophyta</taxon>
        <taxon>Bangiophyceae</taxon>
        <taxon>Cyanidiales</taxon>
        <taxon>Cyanidiaceae</taxon>
        <taxon>Cyanidium</taxon>
    </lineage>
</organism>
<accession>A0AAV9IY16</accession>
<dbReference type="AlphaFoldDB" id="A0AAV9IY16"/>
<feature type="region of interest" description="Disordered" evidence="1">
    <location>
        <begin position="281"/>
        <end position="310"/>
    </location>
</feature>
<dbReference type="Proteomes" id="UP001301350">
    <property type="component" value="Unassembled WGS sequence"/>
</dbReference>
<evidence type="ECO:0000313" key="3">
    <source>
        <dbReference type="Proteomes" id="UP001301350"/>
    </source>
</evidence>